<dbReference type="InterPro" id="IPR001180">
    <property type="entry name" value="CNH_dom"/>
</dbReference>
<proteinExistence type="predicted"/>
<dbReference type="InParanoid" id="F4RIV1"/>
<dbReference type="PROSITE" id="PS50219">
    <property type="entry name" value="CNH"/>
    <property type="match status" value="1"/>
</dbReference>
<reference evidence="7" key="1">
    <citation type="journal article" date="2011" name="Proc. Natl. Acad. Sci. U.S.A.">
        <title>Obligate biotrophy features unraveled by the genomic analysis of rust fungi.</title>
        <authorList>
            <person name="Duplessis S."/>
            <person name="Cuomo C.A."/>
            <person name="Lin Y.-C."/>
            <person name="Aerts A."/>
            <person name="Tisserant E."/>
            <person name="Veneault-Fourrey C."/>
            <person name="Joly D.L."/>
            <person name="Hacquard S."/>
            <person name="Amselem J."/>
            <person name="Cantarel B.L."/>
            <person name="Chiu R."/>
            <person name="Coutinho P.M."/>
            <person name="Feau N."/>
            <person name="Field M."/>
            <person name="Frey P."/>
            <person name="Gelhaye E."/>
            <person name="Goldberg J."/>
            <person name="Grabherr M.G."/>
            <person name="Kodira C.D."/>
            <person name="Kohler A."/>
            <person name="Kuees U."/>
            <person name="Lindquist E.A."/>
            <person name="Lucas S.M."/>
            <person name="Mago R."/>
            <person name="Mauceli E."/>
            <person name="Morin E."/>
            <person name="Murat C."/>
            <person name="Pangilinan J.L."/>
            <person name="Park R."/>
            <person name="Pearson M."/>
            <person name="Quesneville H."/>
            <person name="Rouhier N."/>
            <person name="Sakthikumar S."/>
            <person name="Salamov A.A."/>
            <person name="Schmutz J."/>
            <person name="Selles B."/>
            <person name="Shapiro H."/>
            <person name="Tanguay P."/>
            <person name="Tuskan G.A."/>
            <person name="Henrissat B."/>
            <person name="Van de Peer Y."/>
            <person name="Rouze P."/>
            <person name="Ellis J.G."/>
            <person name="Dodds P.N."/>
            <person name="Schein J.E."/>
            <person name="Zhong S."/>
            <person name="Hamelin R.C."/>
            <person name="Grigoriev I.V."/>
            <person name="Szabo L.J."/>
            <person name="Martin F."/>
        </authorList>
    </citation>
    <scope>NUCLEOTIDE SEQUENCE [LARGE SCALE GENOMIC DNA]</scope>
    <source>
        <strain evidence="7">98AG31 / pathotype 3-4-7</strain>
    </source>
</reference>
<dbReference type="GO" id="GO:0005085">
    <property type="term" value="F:guanyl-nucleotide exchange factor activity"/>
    <property type="evidence" value="ECO:0007669"/>
    <property type="project" value="UniProtKB-KW"/>
</dbReference>
<evidence type="ECO:0000259" key="4">
    <source>
        <dbReference type="PROSITE" id="PS50010"/>
    </source>
</evidence>
<dbReference type="PROSITE" id="PS50010">
    <property type="entry name" value="DH_2"/>
    <property type="match status" value="1"/>
</dbReference>
<evidence type="ECO:0000256" key="1">
    <source>
        <dbReference type="ARBA" id="ARBA00022553"/>
    </source>
</evidence>
<accession>F4RIV1</accession>
<keyword evidence="2" id="KW-0344">Guanine-nucleotide releasing factor</keyword>
<evidence type="ECO:0000259" key="5">
    <source>
        <dbReference type="PROSITE" id="PS50219"/>
    </source>
</evidence>
<evidence type="ECO:0000256" key="2">
    <source>
        <dbReference type="ARBA" id="ARBA00022658"/>
    </source>
</evidence>
<name>F4RIV1_MELLP</name>
<dbReference type="InterPro" id="IPR011993">
    <property type="entry name" value="PH-like_dom_sf"/>
</dbReference>
<dbReference type="Gene3D" id="1.20.900.10">
    <property type="entry name" value="Dbl homology (DH) domain"/>
    <property type="match status" value="1"/>
</dbReference>
<feature type="domain" description="DH" evidence="4">
    <location>
        <begin position="18"/>
        <end position="193"/>
    </location>
</feature>
<dbReference type="PANTHER" id="PTHR46572:SF1">
    <property type="entry name" value="RHO1 GUANINE NUCLEOTIDE EXCHANGE FACTOR TUS1"/>
    <property type="match status" value="1"/>
</dbReference>
<dbReference type="Pfam" id="PF00621">
    <property type="entry name" value="RhoGEF"/>
    <property type="match status" value="1"/>
</dbReference>
<dbReference type="EMBL" id="GL883103">
    <property type="protein sequence ID" value="EGG07767.1"/>
    <property type="molecule type" value="Genomic_DNA"/>
</dbReference>
<dbReference type="RefSeq" id="XP_007409099.1">
    <property type="nucleotide sequence ID" value="XM_007409037.1"/>
</dbReference>
<evidence type="ECO:0000313" key="7">
    <source>
        <dbReference type="Proteomes" id="UP000001072"/>
    </source>
</evidence>
<sequence length="947" mass="110338">MTTVHHDERPPPSNHHQEQQKQEQQQHNLMNLFIIPLQDPTPPTIFQHDYLEKFASKVFSTILEIKDHHQSFLNQIIKPENTDLIPQLILTFALRWSNLYTSYAKDHPLGEFQIEKQMILNPLFAELIESIPKRNVKKKDFRHFYSRPTLRLVRYSLLLNRLIENTPKDHVDFNILTSATDLIKNQCRECNTLIELQQDRLKLLKLHKSIINKHDYTALHLKAPSRRLYCSGEMIKKKEGSLNNFMEVNGILIDHYFIITKPIQKSNPSITYHEIIEEPIRLEFMKLSKTDDQLAHKKVNKLKSFLHNNSNLSFPNQPLVSNSLFPITFQSFGVSPRTITIYLENEKLRSFWVDKFNEAIHQRLQNFEQIEVFKLLPILNFTTTSSHQLEFHAKLEEFNSLFNRHSADEHLLKQKTPRPLHGIPTCSAQFISQDGNNYLVIGCQKGLWIGKKHQPNSFHFILPNLKNIQQCEVLMELNQIVVLSNSQLFLYPLNQFLQKSSTRDRSNSSPLIEKPSRPCTPYGGTTTQTRALIEPSLKSYYDSNLHEFRNLKKSLNRSSFNLVKKSDSTSSSSSSSSSNSNSTSSSSIATTFNSYNFDSNTSNPNRNIISSDTIIEERKSQQVRENQRNFRRSERAHEMNLPVFISESNKEVSTFKIGRLTDHRTILTCFLDKFEIDVEKLDSGCQLIVLEMKMIDSFPNFTQLKKINLQFKRIQEIKLIKDQLMIIESSTKQFMIINLSNSRDSNSTSNQEIIKTFSVLTKNDLNLLANQRFKKLIKTSHSLLNSFEVEDGLILFCFDRFGYFGNIEGIRDKSKPILQWESNQIKSFKISFKKNQDDRYLIMIGSNSMIEIWDLIKFEKIQEIFLLGLNSLCNLGFENGNDDLVIQVDELSNQQQIQHNLKQNQSYQKLYQIDEDQHQDQKSLNHRNAFDNLGQNSSFKVLQLFQL</sequence>
<dbReference type="Pfam" id="PF00780">
    <property type="entry name" value="CNH"/>
    <property type="match status" value="2"/>
</dbReference>
<evidence type="ECO:0000256" key="3">
    <source>
        <dbReference type="SAM" id="MobiDB-lite"/>
    </source>
</evidence>
<keyword evidence="1" id="KW-0597">Phosphoprotein</keyword>
<dbReference type="eggNOG" id="KOG4305">
    <property type="taxonomic scope" value="Eukaryota"/>
</dbReference>
<gene>
    <name evidence="6" type="ORF">MELLADRAFT_116206</name>
</gene>
<protein>
    <recommendedName>
        <fullName evidence="8">DH domain-containing protein</fullName>
    </recommendedName>
</protein>
<organism evidence="7">
    <name type="scientific">Melampsora larici-populina (strain 98AG31 / pathotype 3-4-7)</name>
    <name type="common">Poplar leaf rust fungus</name>
    <dbReference type="NCBI Taxonomy" id="747676"/>
    <lineage>
        <taxon>Eukaryota</taxon>
        <taxon>Fungi</taxon>
        <taxon>Dikarya</taxon>
        <taxon>Basidiomycota</taxon>
        <taxon>Pucciniomycotina</taxon>
        <taxon>Pucciniomycetes</taxon>
        <taxon>Pucciniales</taxon>
        <taxon>Melampsoraceae</taxon>
        <taxon>Melampsora</taxon>
    </lineage>
</organism>
<dbReference type="PANTHER" id="PTHR46572">
    <property type="entry name" value="RHO1 GDP-GTP EXCHANGE PROTEIN 1-RELATED"/>
    <property type="match status" value="1"/>
</dbReference>
<feature type="region of interest" description="Disordered" evidence="3">
    <location>
        <begin position="1"/>
        <end position="25"/>
    </location>
</feature>
<evidence type="ECO:0000313" key="6">
    <source>
        <dbReference type="EMBL" id="EGG07767.1"/>
    </source>
</evidence>
<dbReference type="STRING" id="747676.F4RIV1"/>
<dbReference type="InterPro" id="IPR041675">
    <property type="entry name" value="PH_5"/>
</dbReference>
<dbReference type="InterPro" id="IPR035899">
    <property type="entry name" value="DBL_dom_sf"/>
</dbReference>
<dbReference type="AlphaFoldDB" id="F4RIV1"/>
<dbReference type="SUPFAM" id="SSF48065">
    <property type="entry name" value="DBL homology domain (DH-domain)"/>
    <property type="match status" value="1"/>
</dbReference>
<dbReference type="GeneID" id="18925770"/>
<dbReference type="SMART" id="SM00325">
    <property type="entry name" value="RhoGEF"/>
    <property type="match status" value="1"/>
</dbReference>
<dbReference type="HOGENOM" id="CLU_310579_0_0_1"/>
<dbReference type="KEGG" id="mlr:MELLADRAFT_116206"/>
<feature type="region of interest" description="Disordered" evidence="3">
    <location>
        <begin position="563"/>
        <end position="586"/>
    </location>
</feature>
<keyword evidence="7" id="KW-1185">Reference proteome</keyword>
<dbReference type="InterPro" id="IPR052233">
    <property type="entry name" value="Rho-type_GEFs"/>
</dbReference>
<dbReference type="OrthoDB" id="2272012at2759"/>
<dbReference type="Gene3D" id="2.30.29.30">
    <property type="entry name" value="Pleckstrin-homology domain (PH domain)/Phosphotyrosine-binding domain (PTB)"/>
    <property type="match status" value="1"/>
</dbReference>
<dbReference type="Pfam" id="PF15405">
    <property type="entry name" value="PH_5"/>
    <property type="match status" value="1"/>
</dbReference>
<feature type="compositionally biased region" description="Low complexity" evidence="3">
    <location>
        <begin position="568"/>
        <end position="586"/>
    </location>
</feature>
<feature type="domain" description="CNH" evidence="5">
    <location>
        <begin position="421"/>
        <end position="879"/>
    </location>
</feature>
<feature type="region of interest" description="Disordered" evidence="3">
    <location>
        <begin position="501"/>
        <end position="528"/>
    </location>
</feature>
<dbReference type="InterPro" id="IPR000219">
    <property type="entry name" value="DH_dom"/>
</dbReference>
<evidence type="ECO:0008006" key="8">
    <source>
        <dbReference type="Google" id="ProtNLM"/>
    </source>
</evidence>
<dbReference type="Proteomes" id="UP000001072">
    <property type="component" value="Unassembled WGS sequence"/>
</dbReference>
<dbReference type="SUPFAM" id="SSF50729">
    <property type="entry name" value="PH domain-like"/>
    <property type="match status" value="1"/>
</dbReference>
<feature type="compositionally biased region" description="Basic and acidic residues" evidence="3">
    <location>
        <begin position="1"/>
        <end position="21"/>
    </location>
</feature>
<dbReference type="VEuPathDB" id="FungiDB:MELLADRAFT_116206"/>